<proteinExistence type="predicted"/>
<organism evidence="2 3">
    <name type="scientific">Tetrapyrgos nigripes</name>
    <dbReference type="NCBI Taxonomy" id="182062"/>
    <lineage>
        <taxon>Eukaryota</taxon>
        <taxon>Fungi</taxon>
        <taxon>Dikarya</taxon>
        <taxon>Basidiomycota</taxon>
        <taxon>Agaricomycotina</taxon>
        <taxon>Agaricomycetes</taxon>
        <taxon>Agaricomycetidae</taxon>
        <taxon>Agaricales</taxon>
        <taxon>Marasmiineae</taxon>
        <taxon>Marasmiaceae</taxon>
        <taxon>Tetrapyrgos</taxon>
    </lineage>
</organism>
<reference evidence="2 3" key="1">
    <citation type="journal article" date="2020" name="ISME J.">
        <title>Uncovering the hidden diversity of litter-decomposition mechanisms in mushroom-forming fungi.</title>
        <authorList>
            <person name="Floudas D."/>
            <person name="Bentzer J."/>
            <person name="Ahren D."/>
            <person name="Johansson T."/>
            <person name="Persson P."/>
            <person name="Tunlid A."/>
        </authorList>
    </citation>
    <scope>NUCLEOTIDE SEQUENCE [LARGE SCALE GENOMIC DNA]</scope>
    <source>
        <strain evidence="2 3">CBS 291.85</strain>
    </source>
</reference>
<keyword evidence="3" id="KW-1185">Reference proteome</keyword>
<comment type="caution">
    <text evidence="2">The sequence shown here is derived from an EMBL/GenBank/DDBJ whole genome shotgun (WGS) entry which is preliminary data.</text>
</comment>
<name>A0A8H5FKW5_9AGAR</name>
<accession>A0A8H5FKW5</accession>
<protein>
    <submittedName>
        <fullName evidence="2">Uncharacterized protein</fullName>
    </submittedName>
</protein>
<dbReference type="EMBL" id="JAACJM010000174">
    <property type="protein sequence ID" value="KAF5340541.1"/>
    <property type="molecule type" value="Genomic_DNA"/>
</dbReference>
<feature type="region of interest" description="Disordered" evidence="1">
    <location>
        <begin position="120"/>
        <end position="191"/>
    </location>
</feature>
<dbReference type="AlphaFoldDB" id="A0A8H5FKW5"/>
<evidence type="ECO:0000256" key="1">
    <source>
        <dbReference type="SAM" id="MobiDB-lite"/>
    </source>
</evidence>
<evidence type="ECO:0000313" key="3">
    <source>
        <dbReference type="Proteomes" id="UP000559256"/>
    </source>
</evidence>
<gene>
    <name evidence="2" type="ORF">D9758_015823</name>
</gene>
<dbReference type="OrthoDB" id="3106473at2759"/>
<sequence length="292" mass="32919">MPAERTTSRRRQPNNTLTVRDEMTLVNCQIVSRAQQLNGGKRPRQRLLCPAREHFTTIWRGSAEVNKISENFTPLPCHRQFYDRHLTGPDLAQDHIIWEHLDRKEALEDPNRCHELPEVLDAHTGSGSGSTSSSSNPHSTRDQSRTVARGTGSRRMDQLSSPPSSPTPTIRRGPQLFPMSSPPQRRSPSPFDVAVFASSPLRPGPGRSSRQLELEQDVEMMNEPVVLSLNKTISTLVYKTFSISEACELPLRFTCRGYRLVLRDHKMALGALGLEVNECIQQFRDGIWENTA</sequence>
<evidence type="ECO:0000313" key="2">
    <source>
        <dbReference type="EMBL" id="KAF5340541.1"/>
    </source>
</evidence>
<dbReference type="Proteomes" id="UP000559256">
    <property type="component" value="Unassembled WGS sequence"/>
</dbReference>